<protein>
    <submittedName>
        <fullName evidence="1">Uncharacterized protein</fullName>
    </submittedName>
</protein>
<organism evidence="1 2">
    <name type="scientific">Alicyclobacillus cycloheptanicus</name>
    <dbReference type="NCBI Taxonomy" id="1457"/>
    <lineage>
        <taxon>Bacteria</taxon>
        <taxon>Bacillati</taxon>
        <taxon>Bacillota</taxon>
        <taxon>Bacilli</taxon>
        <taxon>Bacillales</taxon>
        <taxon>Alicyclobacillaceae</taxon>
        <taxon>Alicyclobacillus</taxon>
    </lineage>
</organism>
<sequence length="116" mass="13754">METRLVGVYLLSVEEPDDYIFVPAGVVVLMERQQFQVYCVKSSHNLYRQALHKFSFDELEQGVRYRDYGFRLEDLSTMMVQHGWVDTASIPDILANLYERNPRHLFFLRDIVHALR</sequence>
<comment type="caution">
    <text evidence="1">The sequence shown here is derived from an EMBL/GenBank/DDBJ whole genome shotgun (WGS) entry which is preliminary data.</text>
</comment>
<evidence type="ECO:0000313" key="2">
    <source>
        <dbReference type="Proteomes" id="UP001232973"/>
    </source>
</evidence>
<proteinExistence type="predicted"/>
<dbReference type="Proteomes" id="UP001232973">
    <property type="component" value="Unassembled WGS sequence"/>
</dbReference>
<keyword evidence="2" id="KW-1185">Reference proteome</keyword>
<evidence type="ECO:0000313" key="1">
    <source>
        <dbReference type="EMBL" id="MDQ0188463.1"/>
    </source>
</evidence>
<name>A0ABT9XF57_9BACL</name>
<dbReference type="RefSeq" id="WP_274455864.1">
    <property type="nucleotide sequence ID" value="NZ_CP067097.1"/>
</dbReference>
<gene>
    <name evidence="1" type="ORF">J2S03_000267</name>
</gene>
<dbReference type="EMBL" id="JAUSTP010000001">
    <property type="protein sequence ID" value="MDQ0188463.1"/>
    <property type="molecule type" value="Genomic_DNA"/>
</dbReference>
<accession>A0ABT9XF57</accession>
<reference evidence="1 2" key="1">
    <citation type="submission" date="2023-07" db="EMBL/GenBank/DDBJ databases">
        <title>Genomic Encyclopedia of Type Strains, Phase IV (KMG-IV): sequencing the most valuable type-strain genomes for metagenomic binning, comparative biology and taxonomic classification.</title>
        <authorList>
            <person name="Goeker M."/>
        </authorList>
    </citation>
    <scope>NUCLEOTIDE SEQUENCE [LARGE SCALE GENOMIC DNA]</scope>
    <source>
        <strain evidence="1 2">DSM 4006</strain>
    </source>
</reference>